<keyword evidence="6" id="KW-0547">Nucleotide-binding</keyword>
<dbReference type="InterPro" id="IPR011009">
    <property type="entry name" value="Kinase-like_dom_sf"/>
</dbReference>
<dbReference type="SUPFAM" id="SSF56112">
    <property type="entry name" value="Protein kinase-like (PK-like)"/>
    <property type="match status" value="1"/>
</dbReference>
<evidence type="ECO:0000256" key="11">
    <source>
        <dbReference type="ARBA" id="ARBA00048679"/>
    </source>
</evidence>
<keyword evidence="4" id="KW-0808">Transferase</keyword>
<dbReference type="Pfam" id="PF01163">
    <property type="entry name" value="RIO1"/>
    <property type="match status" value="1"/>
</dbReference>
<evidence type="ECO:0000256" key="6">
    <source>
        <dbReference type="ARBA" id="ARBA00022741"/>
    </source>
</evidence>
<dbReference type="Proteomes" id="UP001162891">
    <property type="component" value="Chromosome"/>
</dbReference>
<keyword evidence="9" id="KW-0460">Magnesium</keyword>
<reference evidence="15" key="1">
    <citation type="journal article" date="2022" name="Int. J. Syst. Evol. Microbiol.">
        <title>Anaeromyxobacter oryzae sp. nov., Anaeromyxobacter diazotrophicus sp. nov. and Anaeromyxobacter paludicola sp. nov., isolated from paddy soils.</title>
        <authorList>
            <person name="Itoh H."/>
            <person name="Xu Z."/>
            <person name="Mise K."/>
            <person name="Masuda Y."/>
            <person name="Ushijima N."/>
            <person name="Hayakawa C."/>
            <person name="Shiratori Y."/>
            <person name="Senoo K."/>
        </authorList>
    </citation>
    <scope>NUCLEOTIDE SEQUENCE [LARGE SCALE GENOMIC DNA]</scope>
    <source>
        <strain evidence="15">Red232</strain>
    </source>
</reference>
<dbReference type="InterPro" id="IPR018934">
    <property type="entry name" value="RIO_dom"/>
</dbReference>
<keyword evidence="3" id="KW-0723">Serine/threonine-protein kinase</keyword>
<dbReference type="RefSeq" id="WP_248353807.1">
    <property type="nucleotide sequence ID" value="NZ_AP025591.1"/>
</dbReference>
<evidence type="ECO:0000256" key="7">
    <source>
        <dbReference type="ARBA" id="ARBA00022777"/>
    </source>
</evidence>
<feature type="compositionally biased region" description="Low complexity" evidence="12">
    <location>
        <begin position="334"/>
        <end position="347"/>
    </location>
</feature>
<evidence type="ECO:0000256" key="1">
    <source>
        <dbReference type="ARBA" id="ARBA00009196"/>
    </source>
</evidence>
<feature type="compositionally biased region" description="Pro residues" evidence="12">
    <location>
        <begin position="299"/>
        <end position="314"/>
    </location>
</feature>
<evidence type="ECO:0000256" key="12">
    <source>
        <dbReference type="SAM" id="MobiDB-lite"/>
    </source>
</evidence>
<sequence>MVDPLAPLLADGVIDAVVSKLKSGKEADLWLVRHGAELVAAKVYKARESRSFRNDAAYREGRRVRDTRMQRAMDRGSRFGQAAAEEAWKAKEADALYALHAAGVRVPRPVMFYEGVLLMELVVDAHGHPAPRLIDAHLGRDQAAALYADLRGQVVRMLGCDLVHGDLSPYNVLLGRDGPVVIDFPQVIGAAHNSQAERFLVRDVENLRHFFAALDPALHASSGDGAEIWRAYARRELTPDFVPTGRAPEPRRAGGHGAGPRPAAPAGRPERREPQRHGGQADRRERQPPHAQAAREQPRPPPHGGSAARPPPRAEPQRRPEPDRRRDADRRRGAPAPEVVRVVRPLAGGTHGKPTAPHAHGGTHGKPGAPHAQGGSHGNPAAPHAQGGSHGNPAAPHAHAPPPAIPATHAHAASHGKPPSHPGEKPVAGTAAPAAGSSTGPQSHRRRRRRRRAGGGGGGGI</sequence>
<evidence type="ECO:0000256" key="10">
    <source>
        <dbReference type="ARBA" id="ARBA00047899"/>
    </source>
</evidence>
<evidence type="ECO:0000256" key="5">
    <source>
        <dbReference type="ARBA" id="ARBA00022723"/>
    </source>
</evidence>
<dbReference type="EMBL" id="AP025591">
    <property type="protein sequence ID" value="BDG05216.1"/>
    <property type="molecule type" value="Genomic_DNA"/>
</dbReference>
<dbReference type="SMART" id="SM00090">
    <property type="entry name" value="RIO"/>
    <property type="match status" value="1"/>
</dbReference>
<evidence type="ECO:0000256" key="9">
    <source>
        <dbReference type="ARBA" id="ARBA00022842"/>
    </source>
</evidence>
<comment type="catalytic activity">
    <reaction evidence="11">
        <text>L-seryl-[protein] + ATP = O-phospho-L-seryl-[protein] + ADP + H(+)</text>
        <dbReference type="Rhea" id="RHEA:17989"/>
        <dbReference type="Rhea" id="RHEA-COMP:9863"/>
        <dbReference type="Rhea" id="RHEA-COMP:11604"/>
        <dbReference type="ChEBI" id="CHEBI:15378"/>
        <dbReference type="ChEBI" id="CHEBI:29999"/>
        <dbReference type="ChEBI" id="CHEBI:30616"/>
        <dbReference type="ChEBI" id="CHEBI:83421"/>
        <dbReference type="ChEBI" id="CHEBI:456216"/>
        <dbReference type="EC" id="2.7.11.1"/>
    </reaction>
</comment>
<dbReference type="Gene3D" id="1.10.510.10">
    <property type="entry name" value="Transferase(Phosphotransferase) domain 1"/>
    <property type="match status" value="1"/>
</dbReference>
<evidence type="ECO:0000256" key="8">
    <source>
        <dbReference type="ARBA" id="ARBA00022840"/>
    </source>
</evidence>
<gene>
    <name evidence="14" type="ORF">AMOR_42120</name>
</gene>
<dbReference type="PANTHER" id="PTHR45723">
    <property type="entry name" value="SERINE/THREONINE-PROTEIN KINASE RIO1"/>
    <property type="match status" value="1"/>
</dbReference>
<keyword evidence="7" id="KW-0418">Kinase</keyword>
<evidence type="ECO:0000256" key="4">
    <source>
        <dbReference type="ARBA" id="ARBA00022679"/>
    </source>
</evidence>
<evidence type="ECO:0000256" key="2">
    <source>
        <dbReference type="ARBA" id="ARBA00012513"/>
    </source>
</evidence>
<keyword evidence="5" id="KW-0479">Metal-binding</keyword>
<comment type="catalytic activity">
    <reaction evidence="10">
        <text>L-threonyl-[protein] + ATP = O-phospho-L-threonyl-[protein] + ADP + H(+)</text>
        <dbReference type="Rhea" id="RHEA:46608"/>
        <dbReference type="Rhea" id="RHEA-COMP:11060"/>
        <dbReference type="Rhea" id="RHEA-COMP:11605"/>
        <dbReference type="ChEBI" id="CHEBI:15378"/>
        <dbReference type="ChEBI" id="CHEBI:30013"/>
        <dbReference type="ChEBI" id="CHEBI:30616"/>
        <dbReference type="ChEBI" id="CHEBI:61977"/>
        <dbReference type="ChEBI" id="CHEBI:456216"/>
        <dbReference type="EC" id="2.7.11.1"/>
    </reaction>
</comment>
<comment type="similarity">
    <text evidence="1">Belongs to the protein kinase superfamily. RIO-type Ser/Thr kinase family.</text>
</comment>
<feature type="compositionally biased region" description="Basic and acidic residues" evidence="12">
    <location>
        <begin position="268"/>
        <end position="288"/>
    </location>
</feature>
<dbReference type="Gene3D" id="3.30.200.20">
    <property type="entry name" value="Phosphorylase Kinase, domain 1"/>
    <property type="match status" value="1"/>
</dbReference>
<evidence type="ECO:0000259" key="13">
    <source>
        <dbReference type="SMART" id="SM00090"/>
    </source>
</evidence>
<dbReference type="EC" id="2.7.11.1" evidence="2"/>
<dbReference type="InterPro" id="IPR051272">
    <property type="entry name" value="RIO-type_Ser/Thr_kinase"/>
</dbReference>
<feature type="compositionally biased region" description="Low complexity" evidence="12">
    <location>
        <begin position="428"/>
        <end position="441"/>
    </location>
</feature>
<feature type="compositionally biased region" description="Basic and acidic residues" evidence="12">
    <location>
        <begin position="315"/>
        <end position="332"/>
    </location>
</feature>
<keyword evidence="15" id="KW-1185">Reference proteome</keyword>
<accession>A0ABN6MWA0</accession>
<name>A0ABN6MWA0_9BACT</name>
<dbReference type="InterPro" id="IPR000687">
    <property type="entry name" value="RIO_kinase"/>
</dbReference>
<feature type="region of interest" description="Disordered" evidence="12">
    <location>
        <begin position="240"/>
        <end position="461"/>
    </location>
</feature>
<evidence type="ECO:0000313" key="15">
    <source>
        <dbReference type="Proteomes" id="UP001162891"/>
    </source>
</evidence>
<evidence type="ECO:0000256" key="3">
    <source>
        <dbReference type="ARBA" id="ARBA00022527"/>
    </source>
</evidence>
<protein>
    <recommendedName>
        <fullName evidence="2">non-specific serine/threonine protein kinase</fullName>
        <ecNumber evidence="2">2.7.11.1</ecNumber>
    </recommendedName>
</protein>
<proteinExistence type="inferred from homology"/>
<evidence type="ECO:0000313" key="14">
    <source>
        <dbReference type="EMBL" id="BDG05216.1"/>
    </source>
</evidence>
<feature type="domain" description="RIO kinase" evidence="13">
    <location>
        <begin position="2"/>
        <end position="223"/>
    </location>
</feature>
<keyword evidence="8" id="KW-0067">ATP-binding</keyword>
<organism evidence="14 15">
    <name type="scientific">Anaeromyxobacter oryzae</name>
    <dbReference type="NCBI Taxonomy" id="2918170"/>
    <lineage>
        <taxon>Bacteria</taxon>
        <taxon>Pseudomonadati</taxon>
        <taxon>Myxococcota</taxon>
        <taxon>Myxococcia</taxon>
        <taxon>Myxococcales</taxon>
        <taxon>Cystobacterineae</taxon>
        <taxon>Anaeromyxobacteraceae</taxon>
        <taxon>Anaeromyxobacter</taxon>
    </lineage>
</organism>
<feature type="compositionally biased region" description="Basic residues" evidence="12">
    <location>
        <begin position="443"/>
        <end position="453"/>
    </location>
</feature>